<dbReference type="Gene3D" id="3.30.559.10">
    <property type="entry name" value="Chloramphenicol acetyltransferase-like domain"/>
    <property type="match status" value="2"/>
</dbReference>
<dbReference type="Pfam" id="PF00501">
    <property type="entry name" value="AMP-binding"/>
    <property type="match status" value="2"/>
</dbReference>
<dbReference type="InterPro" id="IPR009081">
    <property type="entry name" value="PP-bd_ACP"/>
</dbReference>
<dbReference type="GO" id="GO:0044550">
    <property type="term" value="P:secondary metabolite biosynthetic process"/>
    <property type="evidence" value="ECO:0007669"/>
    <property type="project" value="TreeGrafter"/>
</dbReference>
<dbReference type="PROSITE" id="PS50075">
    <property type="entry name" value="CARRIER"/>
    <property type="match status" value="1"/>
</dbReference>
<evidence type="ECO:0000313" key="7">
    <source>
        <dbReference type="Proteomes" id="UP000095544"/>
    </source>
</evidence>
<evidence type="ECO:0000256" key="2">
    <source>
        <dbReference type="ARBA" id="ARBA00022450"/>
    </source>
</evidence>
<dbReference type="Pfam" id="PF13193">
    <property type="entry name" value="AMP-binding_C"/>
    <property type="match status" value="2"/>
</dbReference>
<protein>
    <submittedName>
        <fullName evidence="6">Surfactin synthase subunit 1</fullName>
    </submittedName>
</protein>
<dbReference type="CDD" id="cd19531">
    <property type="entry name" value="LCL_NRPS-like"/>
    <property type="match status" value="1"/>
</dbReference>
<evidence type="ECO:0000259" key="5">
    <source>
        <dbReference type="PROSITE" id="PS50075"/>
    </source>
</evidence>
<dbReference type="Gene3D" id="3.40.50.720">
    <property type="entry name" value="NAD(P)-binding Rossmann-like Domain"/>
    <property type="match status" value="1"/>
</dbReference>
<evidence type="ECO:0000256" key="3">
    <source>
        <dbReference type="ARBA" id="ARBA00022553"/>
    </source>
</evidence>
<reference evidence="6 7" key="1">
    <citation type="submission" date="2015-09" db="EMBL/GenBank/DDBJ databases">
        <authorList>
            <consortium name="Pathogen Informatics"/>
        </authorList>
    </citation>
    <scope>NUCLEOTIDE SEQUENCE [LARGE SCALE GENOMIC DNA]</scope>
    <source>
        <strain evidence="6 7">2789STDY5834876</strain>
    </source>
</reference>
<gene>
    <name evidence="6" type="primary">srfAA</name>
    <name evidence="6" type="ORF">ERS852491_00784</name>
</gene>
<dbReference type="PANTHER" id="PTHR45527">
    <property type="entry name" value="NONRIBOSOMAL PEPTIDE SYNTHETASE"/>
    <property type="match status" value="1"/>
</dbReference>
<dbReference type="PROSITE" id="PS00455">
    <property type="entry name" value="AMP_BINDING"/>
    <property type="match status" value="2"/>
</dbReference>
<dbReference type="Gene3D" id="2.30.38.10">
    <property type="entry name" value="Luciferase, Domain 3"/>
    <property type="match status" value="1"/>
</dbReference>
<dbReference type="InterPro" id="IPR045851">
    <property type="entry name" value="AMP-bd_C_sf"/>
</dbReference>
<evidence type="ECO:0000313" key="6">
    <source>
        <dbReference type="EMBL" id="CUN90460.1"/>
    </source>
</evidence>
<dbReference type="InterPro" id="IPR020845">
    <property type="entry name" value="AMP-binding_CS"/>
</dbReference>
<dbReference type="GO" id="GO:0031177">
    <property type="term" value="F:phosphopantetheine binding"/>
    <property type="evidence" value="ECO:0007669"/>
    <property type="project" value="TreeGrafter"/>
</dbReference>
<dbReference type="CDD" id="cd05930">
    <property type="entry name" value="A_NRPS"/>
    <property type="match status" value="2"/>
</dbReference>
<comment type="cofactor">
    <cofactor evidence="1">
        <name>pantetheine 4'-phosphate</name>
        <dbReference type="ChEBI" id="CHEBI:47942"/>
    </cofactor>
</comment>
<dbReference type="SUPFAM" id="SSF56801">
    <property type="entry name" value="Acetyl-CoA synthetase-like"/>
    <property type="match status" value="2"/>
</dbReference>
<dbReference type="Gene3D" id="3.30.559.30">
    <property type="entry name" value="Nonribosomal peptide synthetase, condensation domain"/>
    <property type="match status" value="2"/>
</dbReference>
<feature type="domain" description="Carrier" evidence="5">
    <location>
        <begin position="957"/>
        <end position="1032"/>
    </location>
</feature>
<dbReference type="Proteomes" id="UP000095544">
    <property type="component" value="Unassembled WGS sequence"/>
</dbReference>
<organism evidence="6 7">
    <name type="scientific">Faecalicatena contorta</name>
    <dbReference type="NCBI Taxonomy" id="39482"/>
    <lineage>
        <taxon>Bacteria</taxon>
        <taxon>Bacillati</taxon>
        <taxon>Bacillota</taxon>
        <taxon>Clostridia</taxon>
        <taxon>Lachnospirales</taxon>
        <taxon>Lachnospiraceae</taxon>
        <taxon>Faecalicatena</taxon>
    </lineage>
</organism>
<dbReference type="SUPFAM" id="SSF52777">
    <property type="entry name" value="CoA-dependent acyltransferases"/>
    <property type="match status" value="4"/>
</dbReference>
<dbReference type="Gene3D" id="3.40.50.980">
    <property type="match status" value="2"/>
</dbReference>
<name>A0A174ASE9_9FIRM</name>
<dbReference type="Gene3D" id="3.30.300.30">
    <property type="match status" value="2"/>
</dbReference>
<evidence type="ECO:0000256" key="4">
    <source>
        <dbReference type="ARBA" id="ARBA00022598"/>
    </source>
</evidence>
<dbReference type="GO" id="GO:0016874">
    <property type="term" value="F:ligase activity"/>
    <property type="evidence" value="ECO:0007669"/>
    <property type="project" value="UniProtKB-KW"/>
</dbReference>
<dbReference type="STRING" id="39482.ERS852491_00784"/>
<dbReference type="InterPro" id="IPR025110">
    <property type="entry name" value="AMP-bd_C"/>
</dbReference>
<dbReference type="InterPro" id="IPR013120">
    <property type="entry name" value="FAR_NAD-bd"/>
</dbReference>
<dbReference type="GO" id="GO:0043041">
    <property type="term" value="P:amino acid activation for nonribosomal peptide biosynthetic process"/>
    <property type="evidence" value="ECO:0007669"/>
    <property type="project" value="TreeGrafter"/>
</dbReference>
<dbReference type="InterPro" id="IPR000873">
    <property type="entry name" value="AMP-dep_synth/lig_dom"/>
</dbReference>
<proteinExistence type="predicted"/>
<keyword evidence="4" id="KW-0436">Ligase</keyword>
<keyword evidence="3" id="KW-0597">Phosphoprotein</keyword>
<dbReference type="InterPro" id="IPR010071">
    <property type="entry name" value="AA_adenyl_dom"/>
</dbReference>
<dbReference type="PANTHER" id="PTHR45527:SF1">
    <property type="entry name" value="FATTY ACID SYNTHASE"/>
    <property type="match status" value="1"/>
</dbReference>
<dbReference type="Pfam" id="PF00668">
    <property type="entry name" value="Condensation"/>
    <property type="match status" value="2"/>
</dbReference>
<dbReference type="Pfam" id="PF07993">
    <property type="entry name" value="NAD_binding_4"/>
    <property type="match status" value="1"/>
</dbReference>
<sequence>MCAEGKLTDVEYLPLSCSQMNIWNLEMAHPGLPINNICTALKIEGNLNLEYLQTCIELVYRAFPSLRTRITIRDGQPYQYVTEEIPARTAFFDFTETNEQGVGIWFQSVAREHFTLYDSPLCQMVIFKTSGNSGGILTRVHHIIADAWSHALITNYIIHNYFQLLLGGRADSFAAPSYEGHILSEQKYLKSKAFEKDKKYWSGVLSDILPAAAKEYQCPVISPVGLRKSYRLSNRLNRLIGGFCSKNKVSPFAVFYMGLAVYLRRMKGQERFCVGVPTINRLNFQDKQTGGMFVNTLPFVNELDISMTWNEFNEKLQDDWFALLCHQRIPFESIKKIVSQNGRNVSDPLFDIVLSYQNGKMDHLKGARVSLEGRWLYSGYQSESLCIHLSSRDQENQYTVDYDYLTQIFSEEEIDRLHESLSRILKEALQNPDVPIAGLQILSEEMEEQVIYGFNQTDVWYNRDVGIADQLSEIFRLNPGRAAVIFEGRRISYQVLEESSRKIACGIAGRTGAGKGTVAVHMRRSEKIFTALCGIILSGNSWLLIDIDLPGQRKREMVSDSQALFCICTEPAEELSGCVELVLLEELADVNKLPDCVTAEYKAAEAGPDDLAYLVYTSGSTGTPKAVEVEQHSVLNLAAAMQPLYPKGAVLAICSVGFDAFLLESVIALLCGRTVVLASEAEMNHPQRLGSLIQNYDAGFMALTPSRLSAYLKNADFCASLVHMETVICGGESLPSELSKKLADHTSAALYNQYGPSEAAVAVSHDVVNGRESVHIGRPLQNCRIYILDEFQNPLPPGSVGELYIAGDCLARGYHNREELTKERFMNDPFRDGGRMYRTGDFGKWSKDGKIFYLGRRDDQVKLLGHRVELSEIESVLMRHEKVETAAAGIWENRLIAYYTGDALLTESELLTFAANYLPRYLLPAAVARVDAFPLNNNGKIDFTALEKPVLTGGGDSPADEVEEKLLAVWRKVLEREELDVHSDYFMSGGDSLNAVLMLLEVEKQFSRSITVQELYANATLRRLGNLIRGREIRPEVQRAEIRRASERNWYPVTPSQAGFYVMHQLDETKIGYNMPTAFHLSEWLDYPRLERAFVRMIEEDTSLRTTFHIEDGRVIARVSPGTEFRMQWMECGSTEEAMAGFVRPFDLTEGPLLRAAMLKLPDNEPYLLLDMHHIISDGLSSQLLLGRLNQYYQELPVSMPELDYIDYAWWVSEKISQEEDPCRAFWRKQLPDKLPERELTPDRPRPPVFDGAGGQYEFDLSPSLSERVAGFCEEQHVTPFVLLLAVYGLFLSRYSGSTEVVAGTPFSGRRRQHMEEMTGVFVQSLPVFMQAGPKETFTAYLDSVKQTVSGMLDHQEITLEELLEIAKTSRTRDRNPLFSVMFTMTPLKSGDISIGNAKLNYIPGNTHAVKMDLNLEAVHLEGRYHFRFEYARSLFDEVTIAFYSRCYLQGLKEVLRNPEALLSEFTMLDKADQYRLLDQPVRLRTPYDATTVDQAADYYAYADPERTAVHWGNDSCYSFGELKEKTDVLAGILRTEGIGLGDKVAFLTKRTGLLPVFMFGILKAGAAYVPIDPEFPKERILYMLTQADVRLVLYGQQELVLGDLPCRELVWDGREAESVLEVPAAEHGAQDAANVIFTSGTTGKPKGVVMCHKSLSNLLAHLEPLLGGREEKILCASNCVFDVFTTETILALGKGYAVSVADEEEMLLPWKMAERILRDHVTVLQLTPSRIQMCLGDEAFCRALRGIHRVILLGEPWSMELKDRLNGLTDARIFNIYGPTETSVHNCQGDITDENSIHIGKPIGNCRYYLLDEERRPVPPTAVGEIYIAGECLSPGYINRQDLTDQVFLPDPYIKGEKMYRTGDRGRLRADGNWQCLGRVDTQIKLNGHRIEPLEIAQIMLQSGLVKEAAAVPVLHQGAVHFLRAAVVKSEGYTEELLRAYMKKKLPDYMIPSEIQVLEELPRTASGKTDLKKLAETEAEVHEAGACVSGIAELWKEVLGREPLRDVSFFEQGGTSLQAILILNRYHQKEYDFGINDFYRCPTLGEQEKMLCVLPGKDREQALPAQKEARWELPDVLSEQEEKMCRPGNILLTGCTGYLGSYILKKLLEYGNEEMYCLVRGGNIRLEESMNYYFGAGYLDKYKDRIHAFDGELTADQFGADPSVYEEMLHSVTRVFHCAADVRHYAPEEELISTNVEGTRQVLRFAEASKAAVMHISTISVAGMQTARTKERGAALTEKDLDIGQNWWENPYVKSKIMAEKLVDDAVRKGLGANIFRIGRLVGSSFDGKFQKNPESNAFYRLVKGMIELGMLPEVLYHQRLEVTPVNLAAEAVVRLSKTTKSAYHICSPNEIEIGSLAEACGPVQITDAETFAGVLVEKSMQSDSPYIQALAQTWFELQSREADVEPDTAFSQEALAALDFWWPKPDLRKMKLCFTKEEGREAR</sequence>
<dbReference type="InterPro" id="IPR023213">
    <property type="entry name" value="CAT-like_dom_sf"/>
</dbReference>
<dbReference type="NCBIfam" id="TIGR01733">
    <property type="entry name" value="AA-adenyl-dom"/>
    <property type="match status" value="2"/>
</dbReference>
<dbReference type="InterPro" id="IPR036736">
    <property type="entry name" value="ACP-like_sf"/>
</dbReference>
<dbReference type="EMBL" id="CYZU01000005">
    <property type="protein sequence ID" value="CUN90460.1"/>
    <property type="molecule type" value="Genomic_DNA"/>
</dbReference>
<dbReference type="GO" id="GO:0008610">
    <property type="term" value="P:lipid biosynthetic process"/>
    <property type="evidence" value="ECO:0007669"/>
    <property type="project" value="UniProtKB-ARBA"/>
</dbReference>
<dbReference type="SUPFAM" id="SSF51735">
    <property type="entry name" value="NAD(P)-binding Rossmann-fold domains"/>
    <property type="match status" value="1"/>
</dbReference>
<dbReference type="Gene3D" id="1.10.1200.10">
    <property type="entry name" value="ACP-like"/>
    <property type="match status" value="2"/>
</dbReference>
<dbReference type="RefSeq" id="WP_055151221.1">
    <property type="nucleotide sequence ID" value="NZ_CYZU01000005.1"/>
</dbReference>
<dbReference type="InterPro" id="IPR042099">
    <property type="entry name" value="ANL_N_sf"/>
</dbReference>
<dbReference type="SUPFAM" id="SSF47336">
    <property type="entry name" value="ACP-like"/>
    <property type="match status" value="2"/>
</dbReference>
<accession>A0A174ASE9</accession>
<dbReference type="Gene3D" id="3.40.50.12780">
    <property type="entry name" value="N-terminal domain of ligase-like"/>
    <property type="match status" value="1"/>
</dbReference>
<dbReference type="FunFam" id="2.30.38.10:FF:000001">
    <property type="entry name" value="Non-ribosomal peptide synthetase PvdI"/>
    <property type="match status" value="1"/>
</dbReference>
<dbReference type="GO" id="GO:0005737">
    <property type="term" value="C:cytoplasm"/>
    <property type="evidence" value="ECO:0007669"/>
    <property type="project" value="TreeGrafter"/>
</dbReference>
<keyword evidence="2" id="KW-0596">Phosphopantetheine</keyword>
<dbReference type="OrthoDB" id="9778383at2"/>
<evidence type="ECO:0000256" key="1">
    <source>
        <dbReference type="ARBA" id="ARBA00001957"/>
    </source>
</evidence>
<dbReference type="InterPro" id="IPR001242">
    <property type="entry name" value="Condensation_dom"/>
</dbReference>
<dbReference type="InterPro" id="IPR036291">
    <property type="entry name" value="NAD(P)-bd_dom_sf"/>
</dbReference>
<dbReference type="Pfam" id="PF00550">
    <property type="entry name" value="PP-binding"/>
    <property type="match status" value="2"/>
</dbReference>